<evidence type="ECO:0000256" key="3">
    <source>
        <dbReference type="ARBA" id="ARBA00022679"/>
    </source>
</evidence>
<dbReference type="PIRSF" id="PIRSF001369">
    <property type="entry name" value="Citrate_synth"/>
    <property type="match status" value="1"/>
</dbReference>
<dbReference type="NCBIfam" id="NF010635">
    <property type="entry name" value="PRK14032.1"/>
    <property type="match status" value="1"/>
</dbReference>
<dbReference type="UniPathway" id="UPA00223"/>
<dbReference type="PANTHER" id="PTHR11739">
    <property type="entry name" value="CITRATE SYNTHASE"/>
    <property type="match status" value="1"/>
</dbReference>
<dbReference type="InterPro" id="IPR002020">
    <property type="entry name" value="Citrate_synthase"/>
</dbReference>
<dbReference type="InterPro" id="IPR016143">
    <property type="entry name" value="Citrate_synth-like_sm_a-sub"/>
</dbReference>
<dbReference type="EMBL" id="QICS01000035">
    <property type="protein sequence ID" value="PXV84110.1"/>
    <property type="molecule type" value="Genomic_DNA"/>
</dbReference>
<dbReference type="InterPro" id="IPR024176">
    <property type="entry name" value="Citrate_synthase_bac-typ"/>
</dbReference>
<gene>
    <name evidence="7" type="ORF">C8E03_1351</name>
</gene>
<name>A0A318ELK6_9FIRM</name>
<dbReference type="PANTHER" id="PTHR11739:SF4">
    <property type="entry name" value="CITRATE SYNTHASE, PEROXISOMAL"/>
    <property type="match status" value="1"/>
</dbReference>
<dbReference type="InterPro" id="IPR036969">
    <property type="entry name" value="Citrate_synthase_sf"/>
</dbReference>
<evidence type="ECO:0000256" key="5">
    <source>
        <dbReference type="PIRNR" id="PIRNR001369"/>
    </source>
</evidence>
<evidence type="ECO:0000313" key="8">
    <source>
        <dbReference type="Proteomes" id="UP000247523"/>
    </source>
</evidence>
<dbReference type="Gene3D" id="1.10.580.10">
    <property type="entry name" value="Citrate Synthase, domain 1"/>
    <property type="match status" value="1"/>
</dbReference>
<dbReference type="Pfam" id="PF00285">
    <property type="entry name" value="Citrate_synt"/>
    <property type="match status" value="1"/>
</dbReference>
<keyword evidence="3 5" id="KW-0808">Transferase</keyword>
<dbReference type="InterPro" id="IPR016142">
    <property type="entry name" value="Citrate_synth-like_lrg_a-sub"/>
</dbReference>
<dbReference type="GO" id="GO:0036440">
    <property type="term" value="F:citrate synthase activity"/>
    <property type="evidence" value="ECO:0007669"/>
    <property type="project" value="UniProtKB-EC"/>
</dbReference>
<proteinExistence type="inferred from homology"/>
<evidence type="ECO:0000256" key="2">
    <source>
        <dbReference type="ARBA" id="ARBA00010566"/>
    </source>
</evidence>
<evidence type="ECO:0000313" key="7">
    <source>
        <dbReference type="EMBL" id="PXV84110.1"/>
    </source>
</evidence>
<comment type="catalytic activity">
    <reaction evidence="4">
        <text>oxaloacetate + acetyl-CoA + H2O = citrate + CoA + H(+)</text>
        <dbReference type="Rhea" id="RHEA:16845"/>
        <dbReference type="ChEBI" id="CHEBI:15377"/>
        <dbReference type="ChEBI" id="CHEBI:15378"/>
        <dbReference type="ChEBI" id="CHEBI:16452"/>
        <dbReference type="ChEBI" id="CHEBI:16947"/>
        <dbReference type="ChEBI" id="CHEBI:57287"/>
        <dbReference type="ChEBI" id="CHEBI:57288"/>
        <dbReference type="EC" id="2.3.3.16"/>
    </reaction>
</comment>
<dbReference type="GO" id="GO:0006099">
    <property type="term" value="P:tricarboxylic acid cycle"/>
    <property type="evidence" value="ECO:0007669"/>
    <property type="project" value="UniProtKB-UniPathway"/>
</dbReference>
<reference evidence="7 8" key="1">
    <citation type="submission" date="2018-05" db="EMBL/GenBank/DDBJ databases">
        <title>Genomic Encyclopedia of Type Strains, Phase IV (KMG-IV): sequencing the most valuable type-strain genomes for metagenomic binning, comparative biology and taxonomic classification.</title>
        <authorList>
            <person name="Goeker M."/>
        </authorList>
    </citation>
    <scope>NUCLEOTIDE SEQUENCE [LARGE SCALE GENOMIC DNA]</scope>
    <source>
        <strain evidence="7 8">DSM 28816</strain>
    </source>
</reference>
<dbReference type="PRINTS" id="PR00143">
    <property type="entry name" value="CITRTSNTHASE"/>
</dbReference>
<feature type="active site" evidence="6">
    <location>
        <position position="390"/>
    </location>
</feature>
<dbReference type="GO" id="GO:0005975">
    <property type="term" value="P:carbohydrate metabolic process"/>
    <property type="evidence" value="ECO:0007669"/>
    <property type="project" value="TreeGrafter"/>
</dbReference>
<dbReference type="SUPFAM" id="SSF48256">
    <property type="entry name" value="Citrate synthase"/>
    <property type="match status" value="1"/>
</dbReference>
<feature type="active site" evidence="6">
    <location>
        <position position="331"/>
    </location>
</feature>
<dbReference type="CDD" id="cd06113">
    <property type="entry name" value="citrate_synt_like_1_2"/>
    <property type="match status" value="1"/>
</dbReference>
<dbReference type="RefSeq" id="WP_170123093.1">
    <property type="nucleotide sequence ID" value="NZ_QICS01000035.1"/>
</dbReference>
<accession>A0A318ELK6</accession>
<dbReference type="Proteomes" id="UP000247523">
    <property type="component" value="Unassembled WGS sequence"/>
</dbReference>
<dbReference type="Gene3D" id="1.10.230.10">
    <property type="entry name" value="Cytochrome P450-Terp, domain 2"/>
    <property type="match status" value="1"/>
</dbReference>
<comment type="pathway">
    <text evidence="1">Carbohydrate metabolism; tricarboxylic acid cycle.</text>
</comment>
<sequence>MNNMENDKDNQIVFEELAKKISSKIEDENYTKYSVKRGLRNSDGTGVLVGLTEIGDVRSYIMCEGEKIPTEGKLMYRGLNIMDLVNGFQKEKRLGFEECCYLLLFGKLPTQAQLNQFTELLGDYRELPEEFTENHILKAPSNNLMNKIARSVLTLYSYDDNPDDTSIANVLRQSIQLISRFPILATYGYQAKRHYYDKESLFIHMPQKNLSTAENILYLTRPDSKYTKLEVELLDLALVLHAEHGGGNNSTFTTHVISSTGTDTYSAIAGAIGSLKGPLHGGANSMVLEMIEDFKANIENWEDEEEVAAYVEKVLRKEAFNHSGLIYGMGHAVYTLSDPRAVLLKEKAEALSKEKGMEREFSLYKNIELVTPDIFKRVKENDKVVCANVDFYSGFVYNMLNIPRDLHTPIFVIARIAGWSAHRIEEIISGGRIIRPAYKNVAKGMQYLPMEERY</sequence>
<evidence type="ECO:0000256" key="6">
    <source>
        <dbReference type="PIRSR" id="PIRSR001369-1"/>
    </source>
</evidence>
<dbReference type="GO" id="GO:0005829">
    <property type="term" value="C:cytosol"/>
    <property type="evidence" value="ECO:0007669"/>
    <property type="project" value="TreeGrafter"/>
</dbReference>
<comment type="similarity">
    <text evidence="2 5">Belongs to the citrate synthase family.</text>
</comment>
<evidence type="ECO:0000256" key="1">
    <source>
        <dbReference type="ARBA" id="ARBA00005163"/>
    </source>
</evidence>
<organism evidence="7 8">
    <name type="scientific">Lachnotalea glycerini</name>
    <dbReference type="NCBI Taxonomy" id="1763509"/>
    <lineage>
        <taxon>Bacteria</taxon>
        <taxon>Bacillati</taxon>
        <taxon>Bacillota</taxon>
        <taxon>Clostridia</taxon>
        <taxon>Lachnospirales</taxon>
        <taxon>Lachnospiraceae</taxon>
        <taxon>Lachnotalea</taxon>
    </lineage>
</organism>
<dbReference type="AlphaFoldDB" id="A0A318ELK6"/>
<evidence type="ECO:0000256" key="4">
    <source>
        <dbReference type="ARBA" id="ARBA00049288"/>
    </source>
</evidence>
<comment type="caution">
    <text evidence="7">The sequence shown here is derived from an EMBL/GenBank/DDBJ whole genome shotgun (WGS) entry which is preliminary data.</text>
</comment>
<protein>
    <recommendedName>
        <fullName evidence="5">Citrate synthase</fullName>
    </recommendedName>
</protein>